<proteinExistence type="predicted"/>
<evidence type="ECO:0000313" key="2">
    <source>
        <dbReference type="Proteomes" id="UP001054252"/>
    </source>
</evidence>
<sequence length="72" mass="8300">MQLSIHLITFFSNAQQPVNANKFIIRSSLAKLFDTSPFEHTSNLLLWNSILRANVSHGYYATALKIYVKMRK</sequence>
<dbReference type="Proteomes" id="UP001054252">
    <property type="component" value="Unassembled WGS sequence"/>
</dbReference>
<comment type="caution">
    <text evidence="1">The sequence shown here is derived from an EMBL/GenBank/DDBJ whole genome shotgun (WGS) entry which is preliminary data.</text>
</comment>
<keyword evidence="2" id="KW-1185">Reference proteome</keyword>
<name>A0AAV5MLV4_9ROSI</name>
<dbReference type="EMBL" id="BPVZ01000317">
    <property type="protein sequence ID" value="GKV49766.1"/>
    <property type="molecule type" value="Genomic_DNA"/>
</dbReference>
<gene>
    <name evidence="1" type="ORF">SLEP1_g56499</name>
</gene>
<reference evidence="1 2" key="1">
    <citation type="journal article" date="2021" name="Commun. Biol.">
        <title>The genome of Shorea leprosula (Dipterocarpaceae) highlights the ecological relevance of drought in aseasonal tropical rainforests.</title>
        <authorList>
            <person name="Ng K.K.S."/>
            <person name="Kobayashi M.J."/>
            <person name="Fawcett J.A."/>
            <person name="Hatakeyama M."/>
            <person name="Paape T."/>
            <person name="Ng C.H."/>
            <person name="Ang C.C."/>
            <person name="Tnah L.H."/>
            <person name="Lee C.T."/>
            <person name="Nishiyama T."/>
            <person name="Sese J."/>
            <person name="O'Brien M.J."/>
            <person name="Copetti D."/>
            <person name="Mohd Noor M.I."/>
            <person name="Ong R.C."/>
            <person name="Putra M."/>
            <person name="Sireger I.Z."/>
            <person name="Indrioko S."/>
            <person name="Kosugi Y."/>
            <person name="Izuno A."/>
            <person name="Isagi Y."/>
            <person name="Lee S.L."/>
            <person name="Shimizu K.K."/>
        </authorList>
    </citation>
    <scope>NUCLEOTIDE SEQUENCE [LARGE SCALE GENOMIC DNA]</scope>
    <source>
        <strain evidence="1">214</strain>
    </source>
</reference>
<dbReference type="AlphaFoldDB" id="A0AAV5MLV4"/>
<organism evidence="1 2">
    <name type="scientific">Rubroshorea leprosula</name>
    <dbReference type="NCBI Taxonomy" id="152421"/>
    <lineage>
        <taxon>Eukaryota</taxon>
        <taxon>Viridiplantae</taxon>
        <taxon>Streptophyta</taxon>
        <taxon>Embryophyta</taxon>
        <taxon>Tracheophyta</taxon>
        <taxon>Spermatophyta</taxon>
        <taxon>Magnoliopsida</taxon>
        <taxon>eudicotyledons</taxon>
        <taxon>Gunneridae</taxon>
        <taxon>Pentapetalae</taxon>
        <taxon>rosids</taxon>
        <taxon>malvids</taxon>
        <taxon>Malvales</taxon>
        <taxon>Dipterocarpaceae</taxon>
        <taxon>Rubroshorea</taxon>
    </lineage>
</organism>
<protein>
    <recommendedName>
        <fullName evidence="3">Pentatricopeptide repeat-containing protein</fullName>
    </recommendedName>
</protein>
<evidence type="ECO:0000313" key="1">
    <source>
        <dbReference type="EMBL" id="GKV49766.1"/>
    </source>
</evidence>
<evidence type="ECO:0008006" key="3">
    <source>
        <dbReference type="Google" id="ProtNLM"/>
    </source>
</evidence>
<accession>A0AAV5MLV4</accession>